<sequence length="472" mass="51524">MAGTRRKWSVGLWLGGLAVVAVAAYWGWVQAWWDHPDLSAEQRIEHFNEAFADRPRRAVAARLDGGGMAILARSDIADVGASRCIRESECSEELIRTVRRSFGCTYVTVRFYCAYAVRTTDGKAGTAFAQISSNPGARKPLEVEQPSFQGAEEMSCKLGFGCKPAAGAEPGGQARAPARKDAEPSPAPSQDAAACKGIRAEIVGAGETCLDPSDPARRDFRDCNNGFCGPAMVALPKGRGMRGSSAADMARLSKDDPQADSFRTEMPQHEVTIGYQLAVGKFEVTFDEWDSCLADRGCTRRPEDPGNRERGTRPVMHVSWIEVRDEFLPWLNRKLGLSGASAYRLLTEAEWEYAARAGTSTKYAFGDIISTAQANFYGERPPKVGSFAPNGFGLHDMHGSVPEWVQDCYESGYDSAPMDGSAHSPENCSSRVHRGGAWNDVPVFVRSAHRGVGDPKDRNWKGFRVARTLVVR</sequence>
<keyword evidence="5" id="KW-1185">Reference proteome</keyword>
<keyword evidence="2" id="KW-1133">Transmembrane helix</keyword>
<feature type="domain" description="Sulfatase-modifying factor enzyme-like" evidence="3">
    <location>
        <begin position="230"/>
        <end position="467"/>
    </location>
</feature>
<organism evidence="4 5">
    <name type="scientific">Reyranella soli</name>
    <dbReference type="NCBI Taxonomy" id="1230389"/>
    <lineage>
        <taxon>Bacteria</taxon>
        <taxon>Pseudomonadati</taxon>
        <taxon>Pseudomonadota</taxon>
        <taxon>Alphaproteobacteria</taxon>
        <taxon>Hyphomicrobiales</taxon>
        <taxon>Reyranellaceae</taxon>
        <taxon>Reyranella</taxon>
    </lineage>
</organism>
<reference evidence="4 5" key="1">
    <citation type="submission" date="2019-07" db="EMBL/GenBank/DDBJ databases">
        <title>Whole genome shotgun sequence of Reyranella soli NBRC 108950.</title>
        <authorList>
            <person name="Hosoyama A."/>
            <person name="Uohara A."/>
            <person name="Ohji S."/>
            <person name="Ichikawa N."/>
        </authorList>
    </citation>
    <scope>NUCLEOTIDE SEQUENCE [LARGE SCALE GENOMIC DNA]</scope>
    <source>
        <strain evidence="4 5">NBRC 108950</strain>
    </source>
</reference>
<dbReference type="RefSeq" id="WP_147155486.1">
    <property type="nucleotide sequence ID" value="NZ_BKAJ01000150.1"/>
</dbReference>
<dbReference type="SUPFAM" id="SSF56436">
    <property type="entry name" value="C-type lectin-like"/>
    <property type="match status" value="1"/>
</dbReference>
<dbReference type="AlphaFoldDB" id="A0A512NMD8"/>
<name>A0A512NMD8_9HYPH</name>
<dbReference type="InterPro" id="IPR051043">
    <property type="entry name" value="Sulfatase_Mod_Factor_Kinase"/>
</dbReference>
<accession>A0A512NMD8</accession>
<proteinExistence type="predicted"/>
<evidence type="ECO:0000256" key="2">
    <source>
        <dbReference type="SAM" id="Phobius"/>
    </source>
</evidence>
<dbReference type="Pfam" id="PF03781">
    <property type="entry name" value="FGE-sulfatase"/>
    <property type="match status" value="1"/>
</dbReference>
<gene>
    <name evidence="4" type="ORF">RSO01_72830</name>
</gene>
<keyword evidence="2" id="KW-0812">Transmembrane</keyword>
<dbReference type="Proteomes" id="UP000321058">
    <property type="component" value="Unassembled WGS sequence"/>
</dbReference>
<evidence type="ECO:0000259" key="3">
    <source>
        <dbReference type="Pfam" id="PF03781"/>
    </source>
</evidence>
<dbReference type="PANTHER" id="PTHR23150">
    <property type="entry name" value="SULFATASE MODIFYING FACTOR 1, 2"/>
    <property type="match status" value="1"/>
</dbReference>
<evidence type="ECO:0000313" key="5">
    <source>
        <dbReference type="Proteomes" id="UP000321058"/>
    </source>
</evidence>
<dbReference type="InterPro" id="IPR042095">
    <property type="entry name" value="SUMF_sf"/>
</dbReference>
<dbReference type="OrthoDB" id="9768004at2"/>
<evidence type="ECO:0000313" key="4">
    <source>
        <dbReference type="EMBL" id="GEP60117.1"/>
    </source>
</evidence>
<keyword evidence="2" id="KW-0472">Membrane</keyword>
<dbReference type="InterPro" id="IPR016187">
    <property type="entry name" value="CTDL_fold"/>
</dbReference>
<dbReference type="Gene3D" id="3.90.1580.10">
    <property type="entry name" value="paralog of FGE (formylglycine-generating enzyme)"/>
    <property type="match status" value="1"/>
</dbReference>
<evidence type="ECO:0000256" key="1">
    <source>
        <dbReference type="SAM" id="MobiDB-lite"/>
    </source>
</evidence>
<dbReference type="InterPro" id="IPR005532">
    <property type="entry name" value="SUMF_dom"/>
</dbReference>
<dbReference type="GO" id="GO:0120147">
    <property type="term" value="F:formylglycine-generating oxidase activity"/>
    <property type="evidence" value="ECO:0007669"/>
    <property type="project" value="TreeGrafter"/>
</dbReference>
<feature type="transmembrane region" description="Helical" evidence="2">
    <location>
        <begin position="12"/>
        <end position="33"/>
    </location>
</feature>
<feature type="region of interest" description="Disordered" evidence="1">
    <location>
        <begin position="167"/>
        <end position="191"/>
    </location>
</feature>
<dbReference type="PANTHER" id="PTHR23150:SF35">
    <property type="entry name" value="BLL6746 PROTEIN"/>
    <property type="match status" value="1"/>
</dbReference>
<dbReference type="EMBL" id="BKAJ01000150">
    <property type="protein sequence ID" value="GEP60117.1"/>
    <property type="molecule type" value="Genomic_DNA"/>
</dbReference>
<comment type="caution">
    <text evidence="4">The sequence shown here is derived from an EMBL/GenBank/DDBJ whole genome shotgun (WGS) entry which is preliminary data.</text>
</comment>
<protein>
    <recommendedName>
        <fullName evidence="3">Sulfatase-modifying factor enzyme-like domain-containing protein</fullName>
    </recommendedName>
</protein>